<keyword evidence="7 8" id="KW-0413">Isomerase</keyword>
<dbReference type="InterPro" id="IPR006171">
    <property type="entry name" value="TOPRIM_dom"/>
</dbReference>
<evidence type="ECO:0000256" key="3">
    <source>
        <dbReference type="ARBA" id="ARBA00022723"/>
    </source>
</evidence>
<dbReference type="NCBIfam" id="TIGR01051">
    <property type="entry name" value="topA_bact"/>
    <property type="match status" value="1"/>
</dbReference>
<evidence type="ECO:0000256" key="6">
    <source>
        <dbReference type="ARBA" id="ARBA00023125"/>
    </source>
</evidence>
<dbReference type="Proteomes" id="UP000250245">
    <property type="component" value="Unassembled WGS sequence"/>
</dbReference>
<feature type="site" description="Interaction with DNA" evidence="8">
    <location>
        <position position="155"/>
    </location>
</feature>
<keyword evidence="6 8" id="KW-0238">DNA-binding</keyword>
<dbReference type="GO" id="GO:0006265">
    <property type="term" value="P:DNA topological change"/>
    <property type="evidence" value="ECO:0007669"/>
    <property type="project" value="UniProtKB-UniRule"/>
</dbReference>
<evidence type="ECO:0000256" key="9">
    <source>
        <dbReference type="SAM" id="MobiDB-lite"/>
    </source>
</evidence>
<dbReference type="CDD" id="cd00186">
    <property type="entry name" value="TOP1Ac"/>
    <property type="match status" value="1"/>
</dbReference>
<dbReference type="InterPro" id="IPR003601">
    <property type="entry name" value="Topo_IA_2"/>
</dbReference>
<evidence type="ECO:0000256" key="4">
    <source>
        <dbReference type="ARBA" id="ARBA00022842"/>
    </source>
</evidence>
<organism evidence="12 13">
    <name type="scientific">Mobiluncus curtisii</name>
    <dbReference type="NCBI Taxonomy" id="2051"/>
    <lineage>
        <taxon>Bacteria</taxon>
        <taxon>Bacillati</taxon>
        <taxon>Actinomycetota</taxon>
        <taxon>Actinomycetes</taxon>
        <taxon>Actinomycetales</taxon>
        <taxon>Actinomycetaceae</taxon>
        <taxon>Mobiluncus</taxon>
    </lineage>
</organism>
<dbReference type="InterPro" id="IPR034149">
    <property type="entry name" value="TOPRIM_TopoI"/>
</dbReference>
<reference evidence="12 13" key="1">
    <citation type="submission" date="2018-06" db="EMBL/GenBank/DDBJ databases">
        <authorList>
            <consortium name="Pathogen Informatics"/>
            <person name="Doyle S."/>
        </authorList>
    </citation>
    <scope>NUCLEOTIDE SEQUENCE [LARGE SCALE GENOMIC DNA]</scope>
    <source>
        <strain evidence="12 13">NCTC11820</strain>
    </source>
</reference>
<dbReference type="InterPro" id="IPR003602">
    <property type="entry name" value="Topo_IA_DNA-bd_dom"/>
</dbReference>
<feature type="active site" description="O-(5'-phospho-DNA)-tyrosine intermediate" evidence="8">
    <location>
        <position position="328"/>
    </location>
</feature>
<feature type="site" description="Interaction with DNA" evidence="8">
    <location>
        <position position="163"/>
    </location>
</feature>
<feature type="site" description="Interaction with DNA" evidence="8">
    <location>
        <position position="36"/>
    </location>
</feature>
<accession>A0A2X2YNU9</accession>
<feature type="region of interest" description="Disordered" evidence="9">
    <location>
        <begin position="881"/>
        <end position="913"/>
    </location>
</feature>
<dbReference type="Gene3D" id="3.40.50.140">
    <property type="match status" value="1"/>
</dbReference>
<dbReference type="InterPro" id="IPR013824">
    <property type="entry name" value="Topo_IA_cen_sub1"/>
</dbReference>
<sequence>MAEANQKLVIVESPAKARTIGKFLGEDFDVEASVGHIRDLAQPSDLPATLKKTGYAKFAVDLDHDFEPYYVIDGDKKKKVSELKARLKDADELLLATDEDREGEAIAWHLLEVLKPKVPVKRMVFHEITKDAINRALDNPRELDTDLVNAQETRRILDRLVGYEVSPLLWRKIRTGLSAGRVQSVATRMIVDRERDRMQFKSAEYWDLVAWLTPAAGGTEFSATLREVDGKRIATGKDFDEHGELKSAAQKSGVFALDGTAAQSLDDALSESATWSVDDIDSKPYRRRPPAPFTTSSLQQEASRKLRLNSRDTMRVAQSLYENGYITYMRTDSVNLSEQAISAARSLAVSRFGNDAVPDKPRVYETKTKGAQEAHEAIRPAGEKFQLPSSLEGKLDPREWKLYNLIFRRTLACQMNDATGTTVSVKIAAVPADGSVRAEFGASGTVIENPGFLSAYEEGRDEGDEPAATPGGGKTGEARLPRMQAADRLQLDHLDSGEDRQHFTTPPARYTDASLVKAMEEREIGRPSTYASTISTIVDRQYVYRRGQALVPSWLAFSVVKLLEENLPGLIDYDFTADMEADLDKIAAGKADRTQWLKNFWYGQGKGSDLQGLGLQRAVAELGDIDAAALNTVELGEGIALRVGRYGPYLQRGEERASVPDTVAPDELTLQVAKELLEKGAQGDRVLGVHPETGLEIVAKNGRFGPYVEELQPEPQAETDGETKPKKTAKKKTKNRTSSLLKTQSLDTLTLEDALQLLSLPRTVGQDSEGVDIVASNGRYGPYIKRGTDTRSLESEEQLFTLTTEQALALLAAPKTRGRAATSQTVMMEFGEDPETGQKVTLKNGRYGPYVTDGTTNATVPRGTDPATLTESAAFELLAIKRAKGPTKKRKAPARKTTAKKTAKKTTAKTAKK</sequence>
<dbReference type="InterPro" id="IPR025589">
    <property type="entry name" value="Toprim_C_rpt"/>
</dbReference>
<name>A0A2X2YNU9_9ACTO</name>
<dbReference type="GO" id="GO:0003677">
    <property type="term" value="F:DNA binding"/>
    <property type="evidence" value="ECO:0007669"/>
    <property type="project" value="UniProtKB-KW"/>
</dbReference>
<feature type="site" description="Interaction with DNA" evidence="8">
    <location>
        <position position="540"/>
    </location>
</feature>
<evidence type="ECO:0000259" key="11">
    <source>
        <dbReference type="PROSITE" id="PS52039"/>
    </source>
</evidence>
<protein>
    <recommendedName>
        <fullName evidence="8">DNA topoisomerase 1</fullName>
        <ecNumber evidence="8">5.6.2.1</ecNumber>
    </recommendedName>
    <alternativeName>
        <fullName evidence="8">DNA topoisomerase I</fullName>
    </alternativeName>
</protein>
<keyword evidence="4" id="KW-0460">Magnesium</keyword>
<dbReference type="InterPro" id="IPR013825">
    <property type="entry name" value="Topo_IA_cen_sub2"/>
</dbReference>
<dbReference type="InterPro" id="IPR028612">
    <property type="entry name" value="Topoisom_1_IA"/>
</dbReference>
<evidence type="ECO:0000256" key="2">
    <source>
        <dbReference type="ARBA" id="ARBA00009446"/>
    </source>
</evidence>
<evidence type="ECO:0000256" key="8">
    <source>
        <dbReference type="HAMAP-Rule" id="MF_00952"/>
    </source>
</evidence>
<dbReference type="GO" id="GO:0046872">
    <property type="term" value="F:metal ion binding"/>
    <property type="evidence" value="ECO:0007669"/>
    <property type="project" value="UniProtKB-KW"/>
</dbReference>
<dbReference type="AlphaFoldDB" id="A0A2X2YNU9"/>
<dbReference type="InterPro" id="IPR013497">
    <property type="entry name" value="Topo_IA_cen"/>
</dbReference>
<dbReference type="SUPFAM" id="SSF56712">
    <property type="entry name" value="Prokaryotic type I DNA topoisomerase"/>
    <property type="match status" value="1"/>
</dbReference>
<comment type="similarity">
    <text evidence="2 8">Belongs to the type IA topoisomerase family.</text>
</comment>
<dbReference type="Gene3D" id="2.70.20.10">
    <property type="entry name" value="Topoisomerase I, domain 3"/>
    <property type="match status" value="1"/>
</dbReference>
<feature type="region of interest" description="Disordered" evidence="9">
    <location>
        <begin position="280"/>
        <end position="300"/>
    </location>
</feature>
<dbReference type="Pfam" id="PF01751">
    <property type="entry name" value="Toprim"/>
    <property type="match status" value="1"/>
</dbReference>
<keyword evidence="5 8" id="KW-0799">Topoisomerase</keyword>
<dbReference type="Pfam" id="PF01131">
    <property type="entry name" value="Topoisom_bac"/>
    <property type="match status" value="1"/>
</dbReference>
<dbReference type="Pfam" id="PF13368">
    <property type="entry name" value="Toprim_C_rpt"/>
    <property type="match status" value="4"/>
</dbReference>
<dbReference type="EMBL" id="UASJ01000001">
    <property type="protein sequence ID" value="SQB65714.1"/>
    <property type="molecule type" value="Genomic_DNA"/>
</dbReference>
<feature type="site" description="Interaction with DNA" evidence="8">
    <location>
        <position position="330"/>
    </location>
</feature>
<feature type="compositionally biased region" description="Basic residues" evidence="9">
    <location>
        <begin position="726"/>
        <end position="735"/>
    </location>
</feature>
<dbReference type="GO" id="GO:0003917">
    <property type="term" value="F:DNA topoisomerase type I (single strand cut, ATP-independent) activity"/>
    <property type="evidence" value="ECO:0007669"/>
    <property type="project" value="UniProtKB-UniRule"/>
</dbReference>
<feature type="site" description="Interaction with DNA" evidence="8">
    <location>
        <position position="170"/>
    </location>
</feature>
<dbReference type="InterPro" id="IPR013826">
    <property type="entry name" value="Topo_IA_cen_sub3"/>
</dbReference>
<dbReference type="EC" id="5.6.2.1" evidence="8"/>
<dbReference type="RefSeq" id="WP_013188968.1">
    <property type="nucleotide sequence ID" value="NZ_CP068112.1"/>
</dbReference>
<dbReference type="CDD" id="cd03363">
    <property type="entry name" value="TOPRIM_TopoIA_TopoI"/>
    <property type="match status" value="1"/>
</dbReference>
<evidence type="ECO:0000313" key="13">
    <source>
        <dbReference type="Proteomes" id="UP000250245"/>
    </source>
</evidence>
<feature type="domain" description="Toprim" evidence="10">
    <location>
        <begin position="6"/>
        <end position="129"/>
    </location>
</feature>
<feature type="region of interest" description="Disordered" evidence="9">
    <location>
        <begin position="836"/>
        <end position="866"/>
    </location>
</feature>
<keyword evidence="3" id="KW-0479">Metal-binding</keyword>
<feature type="region of interest" description="Interaction with DNA" evidence="8">
    <location>
        <begin position="178"/>
        <end position="183"/>
    </location>
</feature>
<dbReference type="PROSITE" id="PS50880">
    <property type="entry name" value="TOPRIM"/>
    <property type="match status" value="1"/>
</dbReference>
<dbReference type="InterPro" id="IPR005733">
    <property type="entry name" value="TopoI_bac-type"/>
</dbReference>
<dbReference type="PRINTS" id="PR00417">
    <property type="entry name" value="PRTPISMRASEI"/>
</dbReference>
<dbReference type="HAMAP" id="MF_00952">
    <property type="entry name" value="Topoisom_1_prok"/>
    <property type="match status" value="1"/>
</dbReference>
<dbReference type="PANTHER" id="PTHR42785:SF1">
    <property type="entry name" value="DNA TOPOISOMERASE"/>
    <property type="match status" value="1"/>
</dbReference>
<evidence type="ECO:0000256" key="1">
    <source>
        <dbReference type="ARBA" id="ARBA00000213"/>
    </source>
</evidence>
<comment type="function">
    <text evidence="8">Releases the supercoiling and torsional tension of DNA, which is introduced during the DNA replication and transcription, by transiently cleaving and rejoining one strand of the DNA duplex. Introduces a single-strand break via transesterification at a target site in duplex DNA. The scissile phosphodiester is attacked by the catalytic tyrosine of the enzyme, resulting in the formation of a DNA-(5'-phosphotyrosyl)-enzyme intermediate and the expulsion of a 3'-OH DNA strand. The free DNA strand then undergoes passage around the unbroken strand, thus removing DNA supercoils. Finally, in the religation step, the DNA 3'-OH attacks the covalent intermediate to expel the active-site tyrosine and restore the DNA phosphodiester backbone.</text>
</comment>
<dbReference type="OMA" id="YAQPKQR"/>
<feature type="region of interest" description="Disordered" evidence="9">
    <location>
        <begin position="712"/>
        <end position="739"/>
    </location>
</feature>
<evidence type="ECO:0000256" key="5">
    <source>
        <dbReference type="ARBA" id="ARBA00023029"/>
    </source>
</evidence>
<dbReference type="InterPro" id="IPR000380">
    <property type="entry name" value="Topo_IA"/>
</dbReference>
<dbReference type="PROSITE" id="PS00396">
    <property type="entry name" value="TOPO_IA_1"/>
    <property type="match status" value="1"/>
</dbReference>
<evidence type="ECO:0000256" key="7">
    <source>
        <dbReference type="ARBA" id="ARBA00023235"/>
    </source>
</evidence>
<dbReference type="SMART" id="SM00493">
    <property type="entry name" value="TOPRIM"/>
    <property type="match status" value="1"/>
</dbReference>
<proteinExistence type="inferred from homology"/>
<dbReference type="Gene3D" id="1.10.290.10">
    <property type="entry name" value="Topoisomerase I, domain 4"/>
    <property type="match status" value="1"/>
</dbReference>
<evidence type="ECO:0000313" key="12">
    <source>
        <dbReference type="EMBL" id="SQB65714.1"/>
    </source>
</evidence>
<feature type="domain" description="Topo IA-type catalytic" evidence="11">
    <location>
        <begin position="144"/>
        <end position="608"/>
    </location>
</feature>
<dbReference type="GeneID" id="55564945"/>
<dbReference type="InterPro" id="IPR023406">
    <property type="entry name" value="Topo_IA_AS"/>
</dbReference>
<dbReference type="SMART" id="SM00437">
    <property type="entry name" value="TOP1Ac"/>
    <property type="match status" value="1"/>
</dbReference>
<feature type="region of interest" description="Disordered" evidence="9">
    <location>
        <begin position="458"/>
        <end position="478"/>
    </location>
</feature>
<dbReference type="Gene3D" id="1.10.460.10">
    <property type="entry name" value="Topoisomerase I, domain 2"/>
    <property type="match status" value="1"/>
</dbReference>
<dbReference type="PROSITE" id="PS52039">
    <property type="entry name" value="TOPO_IA_2"/>
    <property type="match status" value="1"/>
</dbReference>
<dbReference type="InterPro" id="IPR023405">
    <property type="entry name" value="Topo_IA_core_domain"/>
</dbReference>
<dbReference type="PANTHER" id="PTHR42785">
    <property type="entry name" value="DNA TOPOISOMERASE, TYPE IA, CORE"/>
    <property type="match status" value="1"/>
</dbReference>
<gene>
    <name evidence="8 12" type="primary">topA</name>
    <name evidence="12" type="ORF">NCTC11820_01785</name>
</gene>
<comment type="subunit">
    <text evidence="8">Monomer.</text>
</comment>
<evidence type="ECO:0000259" key="10">
    <source>
        <dbReference type="PROSITE" id="PS50880"/>
    </source>
</evidence>
<feature type="site" description="Interaction with DNA" evidence="8">
    <location>
        <position position="154"/>
    </location>
</feature>
<dbReference type="SMART" id="SM00436">
    <property type="entry name" value="TOP1Bc"/>
    <property type="match status" value="1"/>
</dbReference>
<feature type="site" description="Interaction with DNA" evidence="8">
    <location>
        <position position="158"/>
    </location>
</feature>
<comment type="catalytic activity">
    <reaction evidence="1 8">
        <text>ATP-independent breakage of single-stranded DNA, followed by passage and rejoining.</text>
        <dbReference type="EC" id="5.6.2.1"/>
    </reaction>
</comment>